<dbReference type="Proteomes" id="UP000675940">
    <property type="component" value="Unassembled WGS sequence"/>
</dbReference>
<protein>
    <submittedName>
        <fullName evidence="1">Uncharacterized protein</fullName>
    </submittedName>
</protein>
<evidence type="ECO:0000313" key="2">
    <source>
        <dbReference type="Proteomes" id="UP000675940"/>
    </source>
</evidence>
<dbReference type="EMBL" id="JAGISH010000009">
    <property type="protein sequence ID" value="MBP0483940.1"/>
    <property type="molecule type" value="Genomic_DNA"/>
</dbReference>
<comment type="caution">
    <text evidence="1">The sequence shown here is derived from an EMBL/GenBank/DDBJ whole genome shotgun (WGS) entry which is preliminary data.</text>
</comment>
<reference evidence="1" key="1">
    <citation type="submission" date="2021-03" db="EMBL/GenBank/DDBJ databases">
        <title>Sagittula salina sp. nov. strain M10.9X isolated from the marine waste.</title>
        <authorList>
            <person name="Satari L."/>
            <person name="Molina-Menor E."/>
            <person name="Vidal-Verdu A."/>
            <person name="Pascual J."/>
            <person name="Pereto J."/>
            <person name="Porcar M."/>
        </authorList>
    </citation>
    <scope>NUCLEOTIDE SEQUENCE</scope>
    <source>
        <strain evidence="1">M10.9X</strain>
    </source>
</reference>
<organism evidence="1 2">
    <name type="scientific">Sagittula salina</name>
    <dbReference type="NCBI Taxonomy" id="2820268"/>
    <lineage>
        <taxon>Bacteria</taxon>
        <taxon>Pseudomonadati</taxon>
        <taxon>Pseudomonadota</taxon>
        <taxon>Alphaproteobacteria</taxon>
        <taxon>Rhodobacterales</taxon>
        <taxon>Roseobacteraceae</taxon>
        <taxon>Sagittula</taxon>
    </lineage>
</organism>
<dbReference type="AlphaFoldDB" id="A0A940MLC7"/>
<sequence>MALRIATSRTFTTTAHFVDGQSAKVVFRMLPDDEIDRVQGEGLQAMLRATVAHIDVEGEGGTLVEFDAEVLDQVIGNAADALSLSRAYNEAIITGKLGN</sequence>
<keyword evidence="2" id="KW-1185">Reference proteome</keyword>
<accession>A0A940MLC7</accession>
<evidence type="ECO:0000313" key="1">
    <source>
        <dbReference type="EMBL" id="MBP0483940.1"/>
    </source>
</evidence>
<name>A0A940MLC7_9RHOB</name>
<gene>
    <name evidence="1" type="ORF">J5474_15775</name>
</gene>
<dbReference type="RefSeq" id="WP_209361891.1">
    <property type="nucleotide sequence ID" value="NZ_JAGISH010000009.1"/>
</dbReference>
<proteinExistence type="predicted"/>